<keyword evidence="6" id="KW-1185">Reference proteome</keyword>
<evidence type="ECO:0000256" key="1">
    <source>
        <dbReference type="ARBA" id="ARBA00022729"/>
    </source>
</evidence>
<feature type="region of interest" description="Disordered" evidence="2">
    <location>
        <begin position="50"/>
        <end position="70"/>
    </location>
</feature>
<keyword evidence="3" id="KW-1133">Transmembrane helix</keyword>
<protein>
    <submittedName>
        <fullName evidence="5">CRTAC1 family protein</fullName>
    </submittedName>
</protein>
<dbReference type="EMBL" id="JASZZN010000011">
    <property type="protein sequence ID" value="MDM4016895.1"/>
    <property type="molecule type" value="Genomic_DNA"/>
</dbReference>
<evidence type="ECO:0000313" key="5">
    <source>
        <dbReference type="EMBL" id="MDM4016895.1"/>
    </source>
</evidence>
<name>A0ABT7PK91_9BACT</name>
<feature type="compositionally biased region" description="Basic and acidic residues" evidence="2">
    <location>
        <begin position="59"/>
        <end position="70"/>
    </location>
</feature>
<accession>A0ABT7PK91</accession>
<gene>
    <name evidence="5" type="ORF">QTN89_15720</name>
</gene>
<keyword evidence="3" id="KW-0472">Membrane</keyword>
<dbReference type="RefSeq" id="WP_289164481.1">
    <property type="nucleotide sequence ID" value="NZ_JASZZN010000011.1"/>
</dbReference>
<dbReference type="Gene3D" id="2.130.10.130">
    <property type="entry name" value="Integrin alpha, N-terminal"/>
    <property type="match status" value="1"/>
</dbReference>
<feature type="transmembrane region" description="Helical" evidence="3">
    <location>
        <begin position="27"/>
        <end position="48"/>
    </location>
</feature>
<dbReference type="PANTHER" id="PTHR16026">
    <property type="entry name" value="CARTILAGE ACIDIC PROTEIN 1"/>
    <property type="match status" value="1"/>
</dbReference>
<dbReference type="InterPro" id="IPR027039">
    <property type="entry name" value="Crtac1"/>
</dbReference>
<comment type="caution">
    <text evidence="5">The sequence shown here is derived from an EMBL/GenBank/DDBJ whole genome shotgun (WGS) entry which is preliminary data.</text>
</comment>
<dbReference type="PANTHER" id="PTHR16026:SF0">
    <property type="entry name" value="CARTILAGE ACIDIC PROTEIN 1"/>
    <property type="match status" value="1"/>
</dbReference>
<dbReference type="Pfam" id="PF07593">
    <property type="entry name" value="UnbV_ASPIC"/>
    <property type="match status" value="1"/>
</dbReference>
<dbReference type="InterPro" id="IPR011519">
    <property type="entry name" value="UnbV_ASPIC"/>
</dbReference>
<keyword evidence="1" id="KW-0732">Signal</keyword>
<dbReference type="InterPro" id="IPR028994">
    <property type="entry name" value="Integrin_alpha_N"/>
</dbReference>
<proteinExistence type="predicted"/>
<dbReference type="SUPFAM" id="SSF69318">
    <property type="entry name" value="Integrin alpha N-terminal domain"/>
    <property type="match status" value="1"/>
</dbReference>
<evidence type="ECO:0000256" key="2">
    <source>
        <dbReference type="SAM" id="MobiDB-lite"/>
    </source>
</evidence>
<organism evidence="5 6">
    <name type="scientific">Roseiconus lacunae</name>
    <dbReference type="NCBI Taxonomy" id="2605694"/>
    <lineage>
        <taxon>Bacteria</taxon>
        <taxon>Pseudomonadati</taxon>
        <taxon>Planctomycetota</taxon>
        <taxon>Planctomycetia</taxon>
        <taxon>Pirellulales</taxon>
        <taxon>Pirellulaceae</taxon>
        <taxon>Roseiconus</taxon>
    </lineage>
</organism>
<keyword evidence="3" id="KW-0812">Transmembrane</keyword>
<evidence type="ECO:0000313" key="6">
    <source>
        <dbReference type="Proteomes" id="UP001239462"/>
    </source>
</evidence>
<sequence length="619" mass="67629">MSTKKQPESDHLSIDEESRDDAVIGKAFRVSFAVIAALVIVGGTVFALSRRRPPPPPVKETELAEVKTRERPTVQMPRTPFSDITANVGIDFVHNNGATGAKLLPETMGGGVAAFDYDNDGDQDLLFVNSSDWPWDETSDRQATSALFRNDGGSFTNVSADAGLDLSDYAMGVAVGDFDNDSWVDVFITSLGKNHLYRNLGNGSFEEITESAGVAGDEDRWSSSAGWFDYDNDGDLDLFVCNYLEWSREYDQSQNFQLIGGGRAYGRPQNFQGTFPYLYRNEGDGKFTDVSESAGIQIRNPATGVPLSKSLGLAFCDFNQDGALDVVIANDTVQNLLLQNDGKGSFTDIGALSGIAFDSSGNARGAMGIDIASFRGPKALAVAIGNFSNEMTALYVAKTGTMQFYDEAVSTGLGPTTRLLLTFGLFYFDYDLDGRSDLFCANGHLEEDINRVQPSQHYEQPPQLFWNAGPQSDTEFVAVGAELVGKDLLKPMVGRGTVYADFDNDGDLDIVVTASGRKPRLLRNDQQIDHHWLRIKLVGDGVECNRDAIGSWVELNVGNRTLRQQVMPTRSYLSQVELPVTFGLGAATSVDQVTIVWADGYRQTIDDLEVDKAHTVERQ</sequence>
<reference evidence="5 6" key="1">
    <citation type="submission" date="2023-06" db="EMBL/GenBank/DDBJ databases">
        <title>Roseiconus lacunae JC819 isolated from Gulf of Mannar region, Tamil Nadu.</title>
        <authorList>
            <person name="Pk S."/>
            <person name="Ch S."/>
            <person name="Ch V.R."/>
        </authorList>
    </citation>
    <scope>NUCLEOTIDE SEQUENCE [LARGE SCALE GENOMIC DNA]</scope>
    <source>
        <strain evidence="5 6">JC819</strain>
    </source>
</reference>
<dbReference type="InterPro" id="IPR013517">
    <property type="entry name" value="FG-GAP"/>
</dbReference>
<evidence type="ECO:0000256" key="3">
    <source>
        <dbReference type="SAM" id="Phobius"/>
    </source>
</evidence>
<evidence type="ECO:0000259" key="4">
    <source>
        <dbReference type="Pfam" id="PF07593"/>
    </source>
</evidence>
<feature type="domain" description="ASPIC/UnbV" evidence="4">
    <location>
        <begin position="548"/>
        <end position="614"/>
    </location>
</feature>
<dbReference type="Proteomes" id="UP001239462">
    <property type="component" value="Unassembled WGS sequence"/>
</dbReference>
<dbReference type="Pfam" id="PF13517">
    <property type="entry name" value="FG-GAP_3"/>
    <property type="match status" value="2"/>
</dbReference>